<keyword evidence="7" id="KW-0339">Growth factor</keyword>
<dbReference type="Gene3D" id="2.60.120.970">
    <property type="match status" value="1"/>
</dbReference>
<keyword evidence="9" id="KW-0325">Glycoprotein</keyword>
<organism evidence="12 13">
    <name type="scientific">Pan paniscus</name>
    <name type="common">Pygmy chimpanzee</name>
    <name type="synonym">Bonobo</name>
    <dbReference type="NCBI Taxonomy" id="9597"/>
    <lineage>
        <taxon>Eukaryota</taxon>
        <taxon>Metazoa</taxon>
        <taxon>Chordata</taxon>
        <taxon>Craniata</taxon>
        <taxon>Vertebrata</taxon>
        <taxon>Euteleostomi</taxon>
        <taxon>Mammalia</taxon>
        <taxon>Eutheria</taxon>
        <taxon>Euarchontoglires</taxon>
        <taxon>Primates</taxon>
        <taxon>Haplorrhini</taxon>
        <taxon>Catarrhini</taxon>
        <taxon>Hominidae</taxon>
        <taxon>Pan</taxon>
    </lineage>
</organism>
<proteinExistence type="inferred from homology"/>
<dbReference type="AlphaFoldDB" id="A0A2R9BD86"/>
<evidence type="ECO:0000256" key="10">
    <source>
        <dbReference type="SAM" id="MobiDB-lite"/>
    </source>
</evidence>
<dbReference type="InterPro" id="IPR001111">
    <property type="entry name" value="TGF-b_propeptide"/>
</dbReference>
<dbReference type="GeneTree" id="ENSGT00940000162274"/>
<keyword evidence="13" id="KW-1185">Reference proteome</keyword>
<dbReference type="GO" id="GO:0008083">
    <property type="term" value="F:growth factor activity"/>
    <property type="evidence" value="ECO:0007669"/>
    <property type="project" value="UniProtKB-KW"/>
</dbReference>
<evidence type="ECO:0000256" key="1">
    <source>
        <dbReference type="ARBA" id="ARBA00004613"/>
    </source>
</evidence>
<keyword evidence="4" id="KW-0964">Secreted</keyword>
<feature type="domain" description="TGF-beta propeptide" evidence="11">
    <location>
        <begin position="62"/>
        <end position="207"/>
    </location>
</feature>
<dbReference type="GO" id="GO:0005125">
    <property type="term" value="F:cytokine activity"/>
    <property type="evidence" value="ECO:0007669"/>
    <property type="project" value="TreeGrafter"/>
</dbReference>
<accession>A0A2R9BD86</accession>
<feature type="compositionally biased region" description="Low complexity" evidence="10">
    <location>
        <begin position="1"/>
        <end position="12"/>
    </location>
</feature>
<dbReference type="PANTHER" id="PTHR11848">
    <property type="entry name" value="TGF-BETA FAMILY"/>
    <property type="match status" value="1"/>
</dbReference>
<dbReference type="Proteomes" id="UP000240080">
    <property type="component" value="Chromosome 8"/>
</dbReference>
<evidence type="ECO:0000256" key="5">
    <source>
        <dbReference type="ARBA" id="ARBA00022685"/>
    </source>
</evidence>
<feature type="region of interest" description="Disordered" evidence="10">
    <location>
        <begin position="1"/>
        <end position="76"/>
    </location>
</feature>
<comment type="similarity">
    <text evidence="2">Belongs to the TGF-beta family.</text>
</comment>
<keyword evidence="3" id="KW-0217">Developmental protein</keyword>
<dbReference type="GO" id="GO:0030509">
    <property type="term" value="P:BMP signaling pathway"/>
    <property type="evidence" value="ECO:0007669"/>
    <property type="project" value="TreeGrafter"/>
</dbReference>
<dbReference type="Ensembl" id="ENSPPAT00000049084.1">
    <property type="protein sequence ID" value="ENSPPAP00000026251.1"/>
    <property type="gene ID" value="ENSPPAG00000036242.1"/>
</dbReference>
<keyword evidence="5" id="KW-0165">Cleavage on pair of basic residues</keyword>
<dbReference type="EMBL" id="AJFE02074653">
    <property type="status" value="NOT_ANNOTATED_CDS"/>
    <property type="molecule type" value="Genomic_DNA"/>
</dbReference>
<evidence type="ECO:0000313" key="12">
    <source>
        <dbReference type="Ensembl" id="ENSPPAP00000026251.1"/>
    </source>
</evidence>
<evidence type="ECO:0000256" key="9">
    <source>
        <dbReference type="ARBA" id="ARBA00023180"/>
    </source>
</evidence>
<dbReference type="EMBL" id="AJFE02074654">
    <property type="status" value="NOT_ANNOTATED_CDS"/>
    <property type="molecule type" value="Genomic_DNA"/>
</dbReference>
<dbReference type="Pfam" id="PF00688">
    <property type="entry name" value="TGFb_propeptide"/>
    <property type="match status" value="1"/>
</dbReference>
<dbReference type="InterPro" id="IPR015615">
    <property type="entry name" value="TGF-beta-rel"/>
</dbReference>
<evidence type="ECO:0000256" key="6">
    <source>
        <dbReference type="ARBA" id="ARBA00022729"/>
    </source>
</evidence>
<sequence length="320" mass="34668">GSAQPAAEAPAPSCLWGAPPPLPSSGAARSQGSGGGWRGPKAGAALRRDHTSGSSRGTLARRQPRAQEPPGRGPRVVPHEYMLSIYRTYSIAEKLGINASFFQSSKSANTITSFVDRGLDDLSHTPLRRQKYLFDVSMLSDKEELVGAELRLFRQAPSAPWGPPAGPLHVQLFPCLSPLLLDARTLDPQGAPPAGWEVFDVWQGLRHQPWKQLCLELRAAWGELDAGEAEARARGPQQPPPGYAAARRAGLGRLDYRAPGVRGLSLRGCMRLPAALAPGAHQPRHHPDADELHGPRLHPAQLLRAHQIDSHQHSIHRRGQ</sequence>
<name>A0A2R9BD86_PANPA</name>
<evidence type="ECO:0000256" key="8">
    <source>
        <dbReference type="ARBA" id="ARBA00023157"/>
    </source>
</evidence>
<dbReference type="Bgee" id="ENSPPAG00000036242">
    <property type="expression patterns" value="Expressed in heart and 1 other cell type or tissue"/>
</dbReference>
<protein>
    <recommendedName>
        <fullName evidence="11">TGF-beta propeptide domain-containing protein</fullName>
    </recommendedName>
</protein>
<reference evidence="12" key="3">
    <citation type="submission" date="2025-09" db="UniProtKB">
        <authorList>
            <consortium name="Ensembl"/>
        </authorList>
    </citation>
    <scope>IDENTIFICATION</scope>
</reference>
<comment type="subcellular location">
    <subcellularLocation>
        <location evidence="1">Secreted</location>
    </subcellularLocation>
</comment>
<evidence type="ECO:0000313" key="13">
    <source>
        <dbReference type="Proteomes" id="UP000240080"/>
    </source>
</evidence>
<evidence type="ECO:0000256" key="2">
    <source>
        <dbReference type="ARBA" id="ARBA00006656"/>
    </source>
</evidence>
<evidence type="ECO:0000256" key="4">
    <source>
        <dbReference type="ARBA" id="ARBA00022525"/>
    </source>
</evidence>
<reference evidence="12 13" key="1">
    <citation type="journal article" date="2012" name="Nature">
        <title>The bonobo genome compared with the chimpanzee and human genomes.</title>
        <authorList>
            <person name="Prufer K."/>
            <person name="Munch K."/>
            <person name="Hellmann I."/>
            <person name="Akagi K."/>
            <person name="Miller J.R."/>
            <person name="Walenz B."/>
            <person name="Koren S."/>
            <person name="Sutton G."/>
            <person name="Kodira C."/>
            <person name="Winer R."/>
            <person name="Knight J.R."/>
            <person name="Mullikin J.C."/>
            <person name="Meader S.J."/>
            <person name="Ponting C.P."/>
            <person name="Lunter G."/>
            <person name="Higashino S."/>
            <person name="Hobolth A."/>
            <person name="Dutheil J."/>
            <person name="Karakoc E."/>
            <person name="Alkan C."/>
            <person name="Sajjadian S."/>
            <person name="Catacchio C.R."/>
            <person name="Ventura M."/>
            <person name="Marques-Bonet T."/>
            <person name="Eichler E.E."/>
            <person name="Andre C."/>
            <person name="Atencia R."/>
            <person name="Mugisha L."/>
            <person name="Junhold J."/>
            <person name="Patterson N."/>
            <person name="Siebauer M."/>
            <person name="Good J.M."/>
            <person name="Fischer A."/>
            <person name="Ptak S.E."/>
            <person name="Lachmann M."/>
            <person name="Symer D.E."/>
            <person name="Mailund T."/>
            <person name="Schierup M.H."/>
            <person name="Andres A.M."/>
            <person name="Kelso J."/>
            <person name="Paabo S."/>
        </authorList>
    </citation>
    <scope>NUCLEOTIDE SEQUENCE [LARGE SCALE GENOMIC DNA]</scope>
</reference>
<evidence type="ECO:0000259" key="11">
    <source>
        <dbReference type="Pfam" id="PF00688"/>
    </source>
</evidence>
<reference evidence="12" key="2">
    <citation type="submission" date="2025-08" db="UniProtKB">
        <authorList>
            <consortium name="Ensembl"/>
        </authorList>
    </citation>
    <scope>IDENTIFICATION</scope>
</reference>
<evidence type="ECO:0000256" key="3">
    <source>
        <dbReference type="ARBA" id="ARBA00022473"/>
    </source>
</evidence>
<dbReference type="PANTHER" id="PTHR11848:SF43">
    <property type="entry name" value="GROWTH_DIFFERENTIATION FACTOR 6"/>
    <property type="match status" value="1"/>
</dbReference>
<evidence type="ECO:0000256" key="7">
    <source>
        <dbReference type="ARBA" id="ARBA00023030"/>
    </source>
</evidence>
<keyword evidence="6" id="KW-0732">Signal</keyword>
<dbReference type="GO" id="GO:0005615">
    <property type="term" value="C:extracellular space"/>
    <property type="evidence" value="ECO:0007669"/>
    <property type="project" value="TreeGrafter"/>
</dbReference>
<dbReference type="FunFam" id="2.60.120.970:FF:000021">
    <property type="entry name" value="Growth differentiation factor 6"/>
    <property type="match status" value="1"/>
</dbReference>
<keyword evidence="8" id="KW-1015">Disulfide bond</keyword>
<dbReference type="EMBL" id="AJFE02074655">
    <property type="status" value="NOT_ANNOTATED_CDS"/>
    <property type="molecule type" value="Genomic_DNA"/>
</dbReference>